<evidence type="ECO:0000313" key="2">
    <source>
        <dbReference type="EMBL" id="KZC09837.1"/>
    </source>
</evidence>
<dbReference type="Proteomes" id="UP000076502">
    <property type="component" value="Unassembled WGS sequence"/>
</dbReference>
<sequence>MISNHTTPVHGGLGLTRTPLAHRVVPNITRIRSKITNNGSDSIQKNEFESQPSERDGGHPQVFGRMITDERAYGPLPRPFANASRTYTCAGCEFHEFRTRGNTSIRYMYTLVSDSG</sequence>
<evidence type="ECO:0000313" key="3">
    <source>
        <dbReference type="Proteomes" id="UP000076502"/>
    </source>
</evidence>
<feature type="region of interest" description="Disordered" evidence="1">
    <location>
        <begin position="35"/>
        <end position="62"/>
    </location>
</feature>
<dbReference type="EMBL" id="KQ434878">
    <property type="protein sequence ID" value="KZC09837.1"/>
    <property type="molecule type" value="Genomic_DNA"/>
</dbReference>
<feature type="compositionally biased region" description="Basic and acidic residues" evidence="1">
    <location>
        <begin position="44"/>
        <end position="58"/>
    </location>
</feature>
<protein>
    <submittedName>
        <fullName evidence="2">Uncharacterized protein</fullName>
    </submittedName>
</protein>
<accession>A0A154PDE3</accession>
<keyword evidence="3" id="KW-1185">Reference proteome</keyword>
<proteinExistence type="predicted"/>
<gene>
    <name evidence="2" type="ORF">WN55_00483</name>
</gene>
<evidence type="ECO:0000256" key="1">
    <source>
        <dbReference type="SAM" id="MobiDB-lite"/>
    </source>
</evidence>
<dbReference type="AlphaFoldDB" id="A0A154PDE3"/>
<organism evidence="2 3">
    <name type="scientific">Dufourea novaeangliae</name>
    <name type="common">Sweat bee</name>
    <dbReference type="NCBI Taxonomy" id="178035"/>
    <lineage>
        <taxon>Eukaryota</taxon>
        <taxon>Metazoa</taxon>
        <taxon>Ecdysozoa</taxon>
        <taxon>Arthropoda</taxon>
        <taxon>Hexapoda</taxon>
        <taxon>Insecta</taxon>
        <taxon>Pterygota</taxon>
        <taxon>Neoptera</taxon>
        <taxon>Endopterygota</taxon>
        <taxon>Hymenoptera</taxon>
        <taxon>Apocrita</taxon>
        <taxon>Aculeata</taxon>
        <taxon>Apoidea</taxon>
        <taxon>Anthophila</taxon>
        <taxon>Halictidae</taxon>
        <taxon>Rophitinae</taxon>
        <taxon>Dufourea</taxon>
    </lineage>
</organism>
<reference evidence="2 3" key="1">
    <citation type="submission" date="2015-07" db="EMBL/GenBank/DDBJ databases">
        <title>The genome of Dufourea novaeangliae.</title>
        <authorList>
            <person name="Pan H."/>
            <person name="Kapheim K."/>
        </authorList>
    </citation>
    <scope>NUCLEOTIDE SEQUENCE [LARGE SCALE GENOMIC DNA]</scope>
    <source>
        <strain evidence="2">0120121106</strain>
        <tissue evidence="2">Whole body</tissue>
    </source>
</reference>
<name>A0A154PDE3_DUFNO</name>